<keyword evidence="8" id="KW-1185">Reference proteome</keyword>
<dbReference type="Gene3D" id="3.90.180.10">
    <property type="entry name" value="Medium-chain alcohol dehydrogenases, catalytic domain"/>
    <property type="match status" value="1"/>
</dbReference>
<comment type="cofactor">
    <cofactor evidence="1">
        <name>Zn(2+)</name>
        <dbReference type="ChEBI" id="CHEBI:29105"/>
    </cofactor>
</comment>
<dbReference type="FunFam" id="3.40.50.720:FF:000003">
    <property type="entry name" value="S-(hydroxymethyl)glutathione dehydrogenase"/>
    <property type="match status" value="1"/>
</dbReference>
<gene>
    <name evidence="7" type="ORF">OIU85_021876</name>
</gene>
<dbReference type="SUPFAM" id="SSF50129">
    <property type="entry name" value="GroES-like"/>
    <property type="match status" value="2"/>
</dbReference>
<dbReference type="SUPFAM" id="SSF51735">
    <property type="entry name" value="NAD(P)-binding Rossmann-fold domains"/>
    <property type="match status" value="1"/>
</dbReference>
<keyword evidence="3" id="KW-0479">Metal-binding</keyword>
<dbReference type="GO" id="GO:0046294">
    <property type="term" value="P:formaldehyde catabolic process"/>
    <property type="evidence" value="ECO:0007669"/>
    <property type="project" value="TreeGrafter"/>
</dbReference>
<evidence type="ECO:0000259" key="5">
    <source>
        <dbReference type="Pfam" id="PF00107"/>
    </source>
</evidence>
<dbReference type="InterPro" id="IPR013149">
    <property type="entry name" value="ADH-like_C"/>
</dbReference>
<protein>
    <submittedName>
        <fullName evidence="7">Alcohol dehydrogenase</fullName>
    </submittedName>
</protein>
<dbReference type="OrthoDB" id="417550at2759"/>
<evidence type="ECO:0000259" key="6">
    <source>
        <dbReference type="Pfam" id="PF08240"/>
    </source>
</evidence>
<dbReference type="InterPro" id="IPR013154">
    <property type="entry name" value="ADH-like_N"/>
</dbReference>
<dbReference type="Pfam" id="PF00107">
    <property type="entry name" value="ADH_zinc_N"/>
    <property type="match status" value="1"/>
</dbReference>
<dbReference type="Pfam" id="PF08240">
    <property type="entry name" value="ADH_N"/>
    <property type="match status" value="1"/>
</dbReference>
<feature type="domain" description="Alcohol dehydrogenase-like C-terminal" evidence="5">
    <location>
        <begin position="229"/>
        <end position="360"/>
    </location>
</feature>
<dbReference type="PANTHER" id="PTHR43880:SF7">
    <property type="entry name" value="ALCOHOL DEHYDROGENASE-LIKE 7"/>
    <property type="match status" value="1"/>
</dbReference>
<feature type="domain" description="Alcohol dehydrogenase-like N-terminal" evidence="6">
    <location>
        <begin position="40"/>
        <end position="186"/>
    </location>
</feature>
<organism evidence="7 8">
    <name type="scientific">Salix viminalis</name>
    <name type="common">Common osier</name>
    <name type="synonym">Basket willow</name>
    <dbReference type="NCBI Taxonomy" id="40686"/>
    <lineage>
        <taxon>Eukaryota</taxon>
        <taxon>Viridiplantae</taxon>
        <taxon>Streptophyta</taxon>
        <taxon>Embryophyta</taxon>
        <taxon>Tracheophyta</taxon>
        <taxon>Spermatophyta</taxon>
        <taxon>Magnoliopsida</taxon>
        <taxon>eudicotyledons</taxon>
        <taxon>Gunneridae</taxon>
        <taxon>Pentapetalae</taxon>
        <taxon>rosids</taxon>
        <taxon>fabids</taxon>
        <taxon>Malpighiales</taxon>
        <taxon>Salicaceae</taxon>
        <taxon>Saliceae</taxon>
        <taxon>Salix</taxon>
    </lineage>
</organism>
<dbReference type="Gene3D" id="3.40.50.720">
    <property type="entry name" value="NAD(P)-binding Rossmann-like Domain"/>
    <property type="match status" value="1"/>
</dbReference>
<dbReference type="InterPro" id="IPR011032">
    <property type="entry name" value="GroES-like_sf"/>
</dbReference>
<keyword evidence="4" id="KW-0862">Zinc</keyword>
<dbReference type="PANTHER" id="PTHR43880">
    <property type="entry name" value="ALCOHOL DEHYDROGENASE"/>
    <property type="match status" value="1"/>
</dbReference>
<evidence type="ECO:0000313" key="8">
    <source>
        <dbReference type="Proteomes" id="UP001151529"/>
    </source>
</evidence>
<dbReference type="Proteomes" id="UP001151529">
    <property type="component" value="Chromosome 2"/>
</dbReference>
<sequence>MDGEKLSVEAGKPIVCKAAVAREAGEPLVMEEIMVAPPGHHEVRVRIICTTLCHSDVTFWKMKDYPSCFSKNIWSRGYRLSSNYGLTPACFHFLERVVESVGEDVDEVVEGDVVIPVFLPECGDCADCKSKKSNLCSKFPFEPTPWMPGDETSRFTDLKGEVLYHFLYVSSFSEYTVLNIANIVKIDPSIPPSRACLLSCGVSTGVGAAWKTANVEAGSTVAIFGLGSIGLAVAEGSRICGATKIIGVDVNQEKFELGKKFGITDFVNVGECGDKPVSQVINEMTGGGADFCFECVGLASLMEQAYASCRKGWGKTIILGVEKPGSQITFQCSDVVLGGRTLMGSLFGGLKAKSDIPILLKRYMDKELELDKFVTHEVSFEDINKAFDLLLEGKSIRCVIWMDK</sequence>
<dbReference type="InterPro" id="IPR036291">
    <property type="entry name" value="NAD(P)-bd_dom_sf"/>
</dbReference>
<dbReference type="EMBL" id="JAPFFL010000004">
    <property type="protein sequence ID" value="KAJ6731147.1"/>
    <property type="molecule type" value="Genomic_DNA"/>
</dbReference>
<dbReference type="AlphaFoldDB" id="A0A9Q0UJH0"/>
<comment type="caution">
    <text evidence="7">The sequence shown here is derived from an EMBL/GenBank/DDBJ whole genome shotgun (WGS) entry which is preliminary data.</text>
</comment>
<evidence type="ECO:0000256" key="1">
    <source>
        <dbReference type="ARBA" id="ARBA00001947"/>
    </source>
</evidence>
<evidence type="ECO:0000256" key="4">
    <source>
        <dbReference type="ARBA" id="ARBA00022833"/>
    </source>
</evidence>
<reference evidence="7" key="2">
    <citation type="journal article" date="2023" name="Int. J. Mol. Sci.">
        <title>De Novo Assembly and Annotation of 11 Diverse Shrub Willow (Salix) Genomes Reveals Novel Gene Organization in Sex-Linked Regions.</title>
        <authorList>
            <person name="Hyden B."/>
            <person name="Feng K."/>
            <person name="Yates T.B."/>
            <person name="Jawdy S."/>
            <person name="Cereghino C."/>
            <person name="Smart L.B."/>
            <person name="Muchero W."/>
        </authorList>
    </citation>
    <scope>NUCLEOTIDE SEQUENCE [LARGE SCALE GENOMIC DNA]</scope>
    <source>
        <tissue evidence="7">Shoot tip</tissue>
    </source>
</reference>
<accession>A0A9Q0UJH0</accession>
<evidence type="ECO:0000256" key="3">
    <source>
        <dbReference type="ARBA" id="ARBA00022723"/>
    </source>
</evidence>
<evidence type="ECO:0000256" key="2">
    <source>
        <dbReference type="ARBA" id="ARBA00011738"/>
    </source>
</evidence>
<name>A0A9Q0UJH0_SALVM</name>
<proteinExistence type="predicted"/>
<comment type="subunit">
    <text evidence="2">Homodimer.</text>
</comment>
<dbReference type="GO" id="GO:0008270">
    <property type="term" value="F:zinc ion binding"/>
    <property type="evidence" value="ECO:0007669"/>
    <property type="project" value="TreeGrafter"/>
</dbReference>
<reference evidence="7" key="1">
    <citation type="submission" date="2022-11" db="EMBL/GenBank/DDBJ databases">
        <authorList>
            <person name="Hyden B.L."/>
            <person name="Feng K."/>
            <person name="Yates T."/>
            <person name="Jawdy S."/>
            <person name="Smart L.B."/>
            <person name="Muchero W."/>
        </authorList>
    </citation>
    <scope>NUCLEOTIDE SEQUENCE</scope>
    <source>
        <tissue evidence="7">Shoot tip</tissue>
    </source>
</reference>
<dbReference type="GO" id="GO:0005829">
    <property type="term" value="C:cytosol"/>
    <property type="evidence" value="ECO:0007669"/>
    <property type="project" value="TreeGrafter"/>
</dbReference>
<dbReference type="GO" id="GO:0051903">
    <property type="term" value="F:S-(hydroxymethyl)glutathione dehydrogenase [NAD(P)+] activity"/>
    <property type="evidence" value="ECO:0007669"/>
    <property type="project" value="TreeGrafter"/>
</dbReference>
<evidence type="ECO:0000313" key="7">
    <source>
        <dbReference type="EMBL" id="KAJ6731147.1"/>
    </source>
</evidence>